<comment type="caution">
    <text evidence="1">The sequence shown here is derived from an EMBL/GenBank/DDBJ whole genome shotgun (WGS) entry which is preliminary data.</text>
</comment>
<proteinExistence type="predicted"/>
<organism evidence="1 2">
    <name type="scientific">Alitiscatomonas aceti</name>
    <dbReference type="NCBI Taxonomy" id="2981724"/>
    <lineage>
        <taxon>Bacteria</taxon>
        <taxon>Bacillati</taxon>
        <taxon>Bacillota</taxon>
        <taxon>Clostridia</taxon>
        <taxon>Lachnospirales</taxon>
        <taxon>Lachnospiraceae</taxon>
        <taxon>Alitiscatomonas</taxon>
    </lineage>
</organism>
<dbReference type="EMBL" id="JAOQJF010000043">
    <property type="protein sequence ID" value="MCU6801204.1"/>
    <property type="molecule type" value="Genomic_DNA"/>
</dbReference>
<gene>
    <name evidence="1" type="ORF">OCV69_14930</name>
</gene>
<reference evidence="1 2" key="1">
    <citation type="journal article" date="2021" name="ISME Commun">
        <title>Automated analysis of genomic sequences facilitates high-throughput and comprehensive description of bacteria.</title>
        <authorList>
            <person name="Hitch T.C.A."/>
        </authorList>
    </citation>
    <scope>NUCLEOTIDE SEQUENCE [LARGE SCALE GENOMIC DNA]</scope>
    <source>
        <strain evidence="2">f_CCE</strain>
    </source>
</reference>
<name>A0ABT2V4S5_9FIRM</name>
<evidence type="ECO:0000313" key="1">
    <source>
        <dbReference type="EMBL" id="MCU6801204.1"/>
    </source>
</evidence>
<dbReference type="Proteomes" id="UP001652395">
    <property type="component" value="Unassembled WGS sequence"/>
</dbReference>
<evidence type="ECO:0000313" key="2">
    <source>
        <dbReference type="Proteomes" id="UP001652395"/>
    </source>
</evidence>
<accession>A0ABT2V4S5</accession>
<protein>
    <submittedName>
        <fullName evidence="1">Uncharacterized protein</fullName>
    </submittedName>
</protein>
<dbReference type="RefSeq" id="WP_262563202.1">
    <property type="nucleotide sequence ID" value="NZ_JAOQJF010000043.1"/>
</dbReference>
<sequence>MKNKNGAGIWLCSICGKEITGDYVEIRSRGGKERHIHYECMRTGRPAQEKSGK</sequence>
<keyword evidence="2" id="KW-1185">Reference proteome</keyword>